<keyword evidence="5" id="KW-1185">Reference proteome</keyword>
<dbReference type="InterPro" id="IPR013783">
    <property type="entry name" value="Ig-like_fold"/>
</dbReference>
<name>A0A3D9KZS0_MARFU</name>
<feature type="chain" id="PRO_5017556251" evidence="2">
    <location>
        <begin position="24"/>
        <end position="2562"/>
    </location>
</feature>
<reference evidence="4 5" key="1">
    <citation type="submission" date="2018-07" db="EMBL/GenBank/DDBJ databases">
        <title>Genomic Encyclopedia of Type Strains, Phase IV (KMG-IV): sequencing the most valuable type-strain genomes for metagenomic binning, comparative biology and taxonomic classification.</title>
        <authorList>
            <person name="Goeker M."/>
        </authorList>
    </citation>
    <scope>NUCLEOTIDE SEQUENCE [LARGE SCALE GENOMIC DNA]</scope>
    <source>
        <strain evidence="4 5">DSM 4134</strain>
    </source>
</reference>
<evidence type="ECO:0000313" key="5">
    <source>
        <dbReference type="Proteomes" id="UP000256779"/>
    </source>
</evidence>
<evidence type="ECO:0000259" key="3">
    <source>
        <dbReference type="Pfam" id="PF19077"/>
    </source>
</evidence>
<evidence type="ECO:0000313" key="4">
    <source>
        <dbReference type="EMBL" id="RED94060.1"/>
    </source>
</evidence>
<dbReference type="InterPro" id="IPR013517">
    <property type="entry name" value="FG-GAP"/>
</dbReference>
<dbReference type="SUPFAM" id="SSF69318">
    <property type="entry name" value="Integrin alpha N-terminal domain"/>
    <property type="match status" value="1"/>
</dbReference>
<dbReference type="EMBL" id="QREG01000022">
    <property type="protein sequence ID" value="RED94060.1"/>
    <property type="molecule type" value="Genomic_DNA"/>
</dbReference>
<dbReference type="PANTHER" id="PTHR44103:SF1">
    <property type="entry name" value="PROPROTEIN CONVERTASE P"/>
    <property type="match status" value="1"/>
</dbReference>
<keyword evidence="1 2" id="KW-0732">Signal</keyword>
<accession>A0A3D9KZS0</accession>
<organism evidence="4 5">
    <name type="scientific">Marinoscillum furvescens DSM 4134</name>
    <dbReference type="NCBI Taxonomy" id="1122208"/>
    <lineage>
        <taxon>Bacteria</taxon>
        <taxon>Pseudomonadati</taxon>
        <taxon>Bacteroidota</taxon>
        <taxon>Cytophagia</taxon>
        <taxon>Cytophagales</taxon>
        <taxon>Reichenbachiellaceae</taxon>
        <taxon>Marinoscillum</taxon>
    </lineage>
</organism>
<dbReference type="NCBIfam" id="NF033510">
    <property type="entry name" value="Ca_tandemer"/>
    <property type="match status" value="2"/>
</dbReference>
<proteinExistence type="predicted"/>
<feature type="domain" description="Bacterial Ig-like" evidence="3">
    <location>
        <begin position="2352"/>
        <end position="2431"/>
    </location>
</feature>
<comment type="caution">
    <text evidence="4">The sequence shown here is derived from an EMBL/GenBank/DDBJ whole genome shotgun (WGS) entry which is preliminary data.</text>
</comment>
<dbReference type="PANTHER" id="PTHR44103">
    <property type="entry name" value="PROPROTEIN CONVERTASE P"/>
    <property type="match status" value="1"/>
</dbReference>
<protein>
    <submittedName>
        <fullName evidence="4">VCBS repeat protein</fullName>
    </submittedName>
</protein>
<dbReference type="InterPro" id="IPR044016">
    <property type="entry name" value="Big_13"/>
</dbReference>
<dbReference type="Pfam" id="PF19077">
    <property type="entry name" value="Big_13"/>
    <property type="match status" value="1"/>
</dbReference>
<dbReference type="RefSeq" id="WP_185148307.1">
    <property type="nucleotide sequence ID" value="NZ_QREG01000022.1"/>
</dbReference>
<dbReference type="Proteomes" id="UP000256779">
    <property type="component" value="Unassembled WGS sequence"/>
</dbReference>
<dbReference type="InterPro" id="IPR028994">
    <property type="entry name" value="Integrin_alpha_N"/>
</dbReference>
<gene>
    <name evidence="4" type="ORF">C7460_1221</name>
</gene>
<evidence type="ECO:0000256" key="1">
    <source>
        <dbReference type="ARBA" id="ARBA00022729"/>
    </source>
</evidence>
<feature type="signal peptide" evidence="2">
    <location>
        <begin position="1"/>
        <end position="23"/>
    </location>
</feature>
<dbReference type="Pfam" id="PF13517">
    <property type="entry name" value="FG-GAP_3"/>
    <property type="match status" value="1"/>
</dbReference>
<evidence type="ECO:0000256" key="2">
    <source>
        <dbReference type="SAM" id="SignalP"/>
    </source>
</evidence>
<dbReference type="Gene3D" id="2.60.40.10">
    <property type="entry name" value="Immunoglobulins"/>
    <property type="match status" value="1"/>
</dbReference>
<sequence>MKFTARIVAYLLFSMVLTGELLAQCTNPLDQSVSAQHDTIASGTETFIDILSTEPGVNYYLRENSTNALVNGPLEGTGEAVSFSTGPIDSTTTFNVLATRGDSILFTSQVINSSFPAYGLGSSSFSNGVNLGDVDGDGDLDLMSSSNWINFIYYENTGTAEAPDFAGPVDNPFGITTTENITHRYSRFVDLDGDGDLDMMAGQFKSGGADFNYFENQGDFNTPSFAAPVTNPFGITAPGSNAIRGIDFADLDADGDFDMISGDGDGDINIHLNNGTAATPSFSGISVNGFGLTSLPTTNSFPQFIDLDADGDLDIVAGGADGNWYYFENIGTSNSPSFASYVVNQHGFDPVPSGESSPGFGDLDADGDLDMLSGNDQNDWVFYKNESGVCATVLSQTPTVSAIASIQTAATGNWSSPATWQGGTVPSAGDPVEILHDVTLDVDTARAFGVVLADTATLSLNANVLDIQSHLILDSASTLAYEGGAVLFSGANQLLEQHNTQSHGTIIFAGVGTKTINLFGSTILALDDSLVVDSGAELAFIQSTMLSLNDSAGVNIQGIIGSENKWSLQLSGNQHFISGGDFYDIAVSSSAQVFFEQSLNYDNSFVTGGAGSTVHFSNMEVNLGASWSFDALDSIAFEAGTQLSADSELTFSHQANPLPSMILTTYSDYYLLGVVEFASGETLQLNDGVLSMGNATFNGSGGGLVISGGDFSSNGPDLTFNSGSSLVVNSGFLDITGGDPSAEGTPYYISGDNFQITVNGGSVNFDWGTITGLGGDGLSVTNGEVNVSNTIFSGGTGNSYLTFSTEIGPITFNGLEFSSGPTYNVVIDTGFSASVSFNQYDGAFSGPDFHSPGDMGTIEWLLQQGESQSGPEYAVSLGDFNPVAFESPAYVFLGDDDMSGEILLDFDFDFFKDPVSSVYISSNGFITFDPFSDNGCCEGMNIPNQILPDNYIAGYWTNLNPAGADTIRYEMLGVAPNRIFAVEFLKVRDINESGQHTFQIQLHEGSDIIEIHTTSANISDTTALITQGIENYSGTSGAYYDGRVASHFTLSNDAVVFTPQIVAPTLDHVEQFISEIPMDWIVNGAVWEDNPEFGTNGEQGNARIEPIDGNYLTTPYTPEMEYFEFHYRAAAAIGDTIKLVVETSTENVEYTYLDTLKFVQDSYLKYQYSFDPTFSGHVRLRQVGNTQAAHIDDFGYAVKPSAPGPSNIMEEFNELQELPYSGLYTFGSGDWEINEGAGESATVYSPSYALKLNNSGGSVKLPNVPGEVEISFWYAALGADSVTFDIVKNRESFPFPEPVETITSYNADFKQATVLLEHAGDNVQLELIISGGNSDLVIDDVFFNFGSADTLAPTFDVVYINSVGSDYIETYYALSEEANVYKLITPLGSYAPSVAEVIDPSMYIDPYDFSGVMTGSEAYFYASGLMDSTGYNVYLVAEDMNGNLSDVVPFTDVYTTTGSAGSPSIVYESFDSFEGQTDVIENGGYFFTEMAFVLSNAEVTSDSTLDYYEYGNAVVLADSNSFIQTYWIDNVESFGFSYRVSDTSSNASFEVSLSYDSVDFSNVIFAQTAGDTVYSSHEEYFSEPFSGFIRIRASAVDPADVVIDEFWFSEAMTSQPNPVNYEDFDYFSGEPNVSQTGSFEFTNTSFDLLQTTVTTDSALTYGQSGQSLMLTDSGSYIQTYVFNISNLGFYHRADNPAPVDFEILTGVSLDDLVLENSGSTSSMEYMEFNHSFTEAYSGYVRVRVPGWYEASLLIDDFYTVDAGGQVSNPYVNESFNSISGQNLTSDSVILESGKWKIINGAEENVLFQSDSLALQLYPEGELVSPGIDGTQEFGFSYRAFDSPAYLYVAYSTDSTNFIGLDTLYVDALEYYTYTGYVGVEGPVQVQVLADSFATDPVILDDFYFYEVVSSQPGLSVSVLEVGSYDVSLDVHVSPTSTVYYIVSQDGTIPSAEQIKMGQDGTGSTAESAGSFEAIDGNYTFQIPGEAQLLPSTSYYTFWIAENESTFELSEIVSDTFTTDVAPVEIYIKTINVSDTVLAAGVANQLIHKFEVVIKDGQATMDGFLITPDTINYTFNETDFISFTFWESINQDSLENATNLGSTFFADQDPIIPDGSIGKLFNSTYNDGDTVYWYVTADLSAEAMEGSEIGFTKPEGENNFGIEDPKIIIDQGLDAGAAFSIQAAPVTPKIQFVTESLPAQNLDAGTTDNLIYKMVWAVADGSITTSGLYFTLGGSYNEMDFPDSAFQLSYAVNIDDELVATDLGGANLGNAQELENSLGWSMTDTFNDGDSIYLYLTADIDAGANHDSTFYIEIPTLDNFGIDDPKDKIDMGLAQGSTFTIQNNTEIPVVTVSDLTTNNVSPAVSGTIGDTLSVISLTVDGSSYSAVNLKDGNWEITEGVISALAEGSYTMEVTATNSGGNTATATGLLQVDLTPPVLTINSLTTGNTSPEVVGTVSDTDAFVTVTIEGTKDTVTVANDGSWTIAAGTFGPFTDGTYQILGIAKDGVGNADTTYAELIVDTSLPVVTVDALTTSTPSPSLSGTVDDFQASISVTVAGVSYTAT</sequence>
<feature type="non-terminal residue" evidence="4">
    <location>
        <position position="2562"/>
    </location>
</feature>